<accession>A0ABV8A185</accession>
<dbReference type="Proteomes" id="UP001595748">
    <property type="component" value="Unassembled WGS sequence"/>
</dbReference>
<feature type="compositionally biased region" description="Low complexity" evidence="1">
    <location>
        <begin position="179"/>
        <end position="195"/>
    </location>
</feature>
<dbReference type="RefSeq" id="WP_380075583.1">
    <property type="nucleotide sequence ID" value="NZ_JBHRZF010000011.1"/>
</dbReference>
<dbReference type="Gene3D" id="3.90.1530.10">
    <property type="entry name" value="Conserved hypothetical protein from pyrococcus furiosus pfu- 392566-001, ParB domain"/>
    <property type="match status" value="1"/>
</dbReference>
<evidence type="ECO:0000313" key="2">
    <source>
        <dbReference type="EMBL" id="MFC3859417.1"/>
    </source>
</evidence>
<dbReference type="SUPFAM" id="SSF110849">
    <property type="entry name" value="ParB/Sulfiredoxin"/>
    <property type="match status" value="1"/>
</dbReference>
<keyword evidence="3" id="KW-1185">Reference proteome</keyword>
<gene>
    <name evidence="2" type="ORF">ACFOPQ_01330</name>
</gene>
<reference evidence="3" key="1">
    <citation type="journal article" date="2019" name="Int. J. Syst. Evol. Microbiol.">
        <title>The Global Catalogue of Microorganisms (GCM) 10K type strain sequencing project: providing services to taxonomists for standard genome sequencing and annotation.</title>
        <authorList>
            <consortium name="The Broad Institute Genomics Platform"/>
            <consortium name="The Broad Institute Genome Sequencing Center for Infectious Disease"/>
            <person name="Wu L."/>
            <person name="Ma J."/>
        </authorList>
    </citation>
    <scope>NUCLEOTIDE SEQUENCE [LARGE SCALE GENOMIC DNA]</scope>
    <source>
        <strain evidence="3">CCTCC AB 2013263</strain>
    </source>
</reference>
<protein>
    <submittedName>
        <fullName evidence="2">Uncharacterized protein</fullName>
    </submittedName>
</protein>
<organism evidence="2 3">
    <name type="scientific">Deinococcus antarcticus</name>
    <dbReference type="NCBI Taxonomy" id="1298767"/>
    <lineage>
        <taxon>Bacteria</taxon>
        <taxon>Thermotogati</taxon>
        <taxon>Deinococcota</taxon>
        <taxon>Deinococci</taxon>
        <taxon>Deinococcales</taxon>
        <taxon>Deinococcaceae</taxon>
        <taxon>Deinococcus</taxon>
    </lineage>
</organism>
<name>A0ABV8A185_9DEIO</name>
<dbReference type="InterPro" id="IPR036086">
    <property type="entry name" value="ParB/Sulfiredoxin_sf"/>
</dbReference>
<dbReference type="EMBL" id="JBHRZF010000011">
    <property type="protein sequence ID" value="MFC3859417.1"/>
    <property type="molecule type" value="Genomic_DNA"/>
</dbReference>
<evidence type="ECO:0000313" key="3">
    <source>
        <dbReference type="Proteomes" id="UP001595748"/>
    </source>
</evidence>
<proteinExistence type="predicted"/>
<evidence type="ECO:0000256" key="1">
    <source>
        <dbReference type="SAM" id="MobiDB-lite"/>
    </source>
</evidence>
<sequence length="255" mass="27983">MTTPRRKKAAQEAAPAADELRIEYMRLDELLRWPGNPKEHAEEAIAASIARFGFRDPLAIDEASGRIVAGHGRLSVLEKAHAAQSPLPQYVRQDADGMWLIPVTRGGHFDDEAEASAYLVATNRTSELGGWDHELLSAFVEPLDDVLKGLTGFDWPELDPVTSDPASFLDGIITQHTPPAAAATEASPPAAQEAASPPPDTDTNPYMQVVYVVRKDERDRVMKAIKDARERFTLATAPEAFMRIVDAYLEAQNVQ</sequence>
<feature type="region of interest" description="Disordered" evidence="1">
    <location>
        <begin position="179"/>
        <end position="205"/>
    </location>
</feature>
<comment type="caution">
    <text evidence="2">The sequence shown here is derived from an EMBL/GenBank/DDBJ whole genome shotgun (WGS) entry which is preliminary data.</text>
</comment>